<name>A0ABN2IBZ8_9MICO</name>
<evidence type="ECO:0000256" key="1">
    <source>
        <dbReference type="SAM" id="Phobius"/>
    </source>
</evidence>
<accession>A0ABN2IBZ8</accession>
<dbReference type="Proteomes" id="UP001501690">
    <property type="component" value="Unassembled WGS sequence"/>
</dbReference>
<keyword evidence="1" id="KW-1133">Transmembrane helix</keyword>
<evidence type="ECO:0000313" key="2">
    <source>
        <dbReference type="EMBL" id="GAA1702106.1"/>
    </source>
</evidence>
<protein>
    <recommendedName>
        <fullName evidence="4">Tfp pilus assembly protein PilN</fullName>
    </recommendedName>
</protein>
<evidence type="ECO:0000313" key="3">
    <source>
        <dbReference type="Proteomes" id="UP001501690"/>
    </source>
</evidence>
<keyword evidence="1" id="KW-0472">Membrane</keyword>
<evidence type="ECO:0008006" key="4">
    <source>
        <dbReference type="Google" id="ProtNLM"/>
    </source>
</evidence>
<keyword evidence="1" id="KW-0812">Transmembrane</keyword>
<dbReference type="EMBL" id="BAAAPL010000002">
    <property type="protein sequence ID" value="GAA1702106.1"/>
    <property type="molecule type" value="Genomic_DNA"/>
</dbReference>
<organism evidence="2 3">
    <name type="scientific">Microbacterium sediminicola</name>
    <dbReference type="NCBI Taxonomy" id="415210"/>
    <lineage>
        <taxon>Bacteria</taxon>
        <taxon>Bacillati</taxon>
        <taxon>Actinomycetota</taxon>
        <taxon>Actinomycetes</taxon>
        <taxon>Micrococcales</taxon>
        <taxon>Microbacteriaceae</taxon>
        <taxon>Microbacterium</taxon>
    </lineage>
</organism>
<reference evidence="2 3" key="1">
    <citation type="journal article" date="2019" name="Int. J. Syst. Evol. Microbiol.">
        <title>The Global Catalogue of Microorganisms (GCM) 10K type strain sequencing project: providing services to taxonomists for standard genome sequencing and annotation.</title>
        <authorList>
            <consortium name="The Broad Institute Genomics Platform"/>
            <consortium name="The Broad Institute Genome Sequencing Center for Infectious Disease"/>
            <person name="Wu L."/>
            <person name="Ma J."/>
        </authorList>
    </citation>
    <scope>NUCLEOTIDE SEQUENCE [LARGE SCALE GENOMIC DNA]</scope>
    <source>
        <strain evidence="2 3">JCM 15577</strain>
    </source>
</reference>
<keyword evidence="3" id="KW-1185">Reference proteome</keyword>
<feature type="transmembrane region" description="Helical" evidence="1">
    <location>
        <begin position="37"/>
        <end position="59"/>
    </location>
</feature>
<sequence>MTPERRSATGPVAALPRVDLLPPSEKRRREVRARIRAWVSVGIGALAVAVLAVGGAFAANAAASLRLASEQARTQQLAVDVAALSDVRAALALRTELQSMRQDAMAGDFDWDPVIASLATVLPAGVEMDGYVLAAGPAPTSGEAQDTVGLTGTVTLISAAPLDFTELTRAFRALDALTTAEPQTLASGDEGYTYTMTVTFDQTIYNGSYAPSTEAGQ</sequence>
<comment type="caution">
    <text evidence="2">The sequence shown here is derived from an EMBL/GenBank/DDBJ whole genome shotgun (WGS) entry which is preliminary data.</text>
</comment>
<dbReference type="RefSeq" id="WP_344072151.1">
    <property type="nucleotide sequence ID" value="NZ_BAAAPL010000002.1"/>
</dbReference>
<gene>
    <name evidence="2" type="ORF">GCM10009808_20070</name>
</gene>
<proteinExistence type="predicted"/>